<accession>A0A0G0DG46</accession>
<protein>
    <submittedName>
        <fullName evidence="1">Hemicentin-1</fullName>
    </submittedName>
</protein>
<reference evidence="1 2" key="1">
    <citation type="journal article" date="2015" name="Nature">
        <title>rRNA introns, odd ribosomes, and small enigmatic genomes across a large radiation of phyla.</title>
        <authorList>
            <person name="Brown C.T."/>
            <person name="Hug L.A."/>
            <person name="Thomas B.C."/>
            <person name="Sharon I."/>
            <person name="Castelle C.J."/>
            <person name="Singh A."/>
            <person name="Wilkins M.J."/>
            <person name="Williams K.H."/>
            <person name="Banfield J.F."/>
        </authorList>
    </citation>
    <scope>NUCLEOTIDE SEQUENCE [LARGE SCALE GENOMIC DNA]</scope>
</reference>
<dbReference type="InterPro" id="IPR000884">
    <property type="entry name" value="TSP1_rpt"/>
</dbReference>
<name>A0A0G0DG46_9BACT</name>
<dbReference type="SMART" id="SM00209">
    <property type="entry name" value="TSP1"/>
    <property type="match status" value="1"/>
</dbReference>
<sequence>MYKRIFLFVSVLSIIGWLFIPSLSYTAGIASFSVSPTSLLEIVPESNGLFTLTGAGFISNLESIDLTYNTSSSSGTIAFRQTPSGSNYSSISLTKTSPTAYLFVGQGGLNYGIVYTISINGKIYNANDVLVGNSSQSVTFSFKYPFTISTDKSSLILNANSSGYVDVTVTRANSFVPALTIDDITVVGITVSNPSNLTYSKSLTSSSGLVQSFRVTFSTGKNTGAQNYDAEIQASKLNSTRGRDVFITVNKGSGPVVTLSLNPNSGVVNVGGETSTAIVAPSGSYLANFLGEYGCVRYGGQGTASQGLGCMAYFDNPSSASISPSGGNFTISKGSGTYPTYVLIKANNNGATSGIYTFQIPYVIGTWSTGSAPYIVGSGTASFALTVNNTLTINPSSLSRTLVNFSPWQPFPYAIQADVLYDEVSIVNKLDISNVSAKLTTGVISSPVSLAINKGGTQNDNSGPSRLYIGGFVDSFKSNMNSTQATGTLSINYYKGLSVTAPITINCPSCTPSVDLTANGLDNVSIPFGSSPLLKWSSTYVGSCSASWTNSTATNNSVGVAPAIPPVGTHTFRIECTNSMGAKVYDTVTVTVTPPPIMSGTLTPASTSCVIDSDKSSCTINFSWNTTNPIGTSAVTSPTNNNGFPKGNTTVATGNSGTNVPFTVPYNTRTFYLYNNSDSLVPTSESPNGSGVPVTSDCDTKTDKWDGIKCAPIVNGGWSAWSACNVTACGSKGTQTRTCTEPAPANGGKDCSSLDGGNSSQLCSTPACPNMSGTLTPTATSCLIATGESSCSVNSSWSITNPEGNQTNITASGMSDINLIGKSGTQSLTVPYSGRTFYLYNNNKSLVPTSESPKGSGVMVKANCDLDVDSWNGQKCISGKSGPMSGTLTPTAATCVI</sequence>
<evidence type="ECO:0000313" key="1">
    <source>
        <dbReference type="EMBL" id="KKP87736.1"/>
    </source>
</evidence>
<organism evidence="1 2">
    <name type="scientific">Candidatus Nomurabacteria bacterium GW2011_GWA2_35_80</name>
    <dbReference type="NCBI Taxonomy" id="1618733"/>
    <lineage>
        <taxon>Bacteria</taxon>
        <taxon>Candidatus Nomuraibacteriota</taxon>
    </lineage>
</organism>
<dbReference type="Gene3D" id="2.20.100.10">
    <property type="entry name" value="Thrombospondin type-1 (TSP1) repeat"/>
    <property type="match status" value="1"/>
</dbReference>
<dbReference type="SUPFAM" id="SSF82895">
    <property type="entry name" value="TSP-1 type 1 repeat"/>
    <property type="match status" value="1"/>
</dbReference>
<feature type="non-terminal residue" evidence="1">
    <location>
        <position position="897"/>
    </location>
</feature>
<gene>
    <name evidence="1" type="ORF">UR92_C0025G0001</name>
</gene>
<evidence type="ECO:0000313" key="2">
    <source>
        <dbReference type="Proteomes" id="UP000034683"/>
    </source>
</evidence>
<dbReference type="InterPro" id="IPR036383">
    <property type="entry name" value="TSP1_rpt_sf"/>
</dbReference>
<proteinExistence type="predicted"/>
<dbReference type="Proteomes" id="UP000034683">
    <property type="component" value="Unassembled WGS sequence"/>
</dbReference>
<dbReference type="AlphaFoldDB" id="A0A0G0DG46"/>
<comment type="caution">
    <text evidence="1">The sequence shown here is derived from an EMBL/GenBank/DDBJ whole genome shotgun (WGS) entry which is preliminary data.</text>
</comment>
<dbReference type="PROSITE" id="PS50092">
    <property type="entry name" value="TSP1"/>
    <property type="match status" value="1"/>
</dbReference>
<dbReference type="EMBL" id="LBRA01000025">
    <property type="protein sequence ID" value="KKP87736.1"/>
    <property type="molecule type" value="Genomic_DNA"/>
</dbReference>